<keyword evidence="2" id="KW-1185">Reference proteome</keyword>
<dbReference type="EMBL" id="WPIK01000003">
    <property type="protein sequence ID" value="MVN20641.1"/>
    <property type="molecule type" value="Genomic_DNA"/>
</dbReference>
<dbReference type="AlphaFoldDB" id="A0A7K1STL9"/>
<organism evidence="1 2">
    <name type="scientific">Mucilaginibacter arboris</name>
    <dbReference type="NCBI Taxonomy" id="2682090"/>
    <lineage>
        <taxon>Bacteria</taxon>
        <taxon>Pseudomonadati</taxon>
        <taxon>Bacteroidota</taxon>
        <taxon>Sphingobacteriia</taxon>
        <taxon>Sphingobacteriales</taxon>
        <taxon>Sphingobacteriaceae</taxon>
        <taxon>Mucilaginibacter</taxon>
    </lineage>
</organism>
<comment type="caution">
    <text evidence="1">The sequence shown here is derived from an EMBL/GenBank/DDBJ whole genome shotgun (WGS) entry which is preliminary data.</text>
</comment>
<protein>
    <submittedName>
        <fullName evidence="1">Uncharacterized protein</fullName>
    </submittedName>
</protein>
<dbReference type="Proteomes" id="UP000462014">
    <property type="component" value="Unassembled WGS sequence"/>
</dbReference>
<gene>
    <name evidence="1" type="ORF">GO621_03720</name>
</gene>
<dbReference type="RefSeq" id="WP_157564318.1">
    <property type="nucleotide sequence ID" value="NZ_WPIK01000003.1"/>
</dbReference>
<evidence type="ECO:0000313" key="2">
    <source>
        <dbReference type="Proteomes" id="UP000462014"/>
    </source>
</evidence>
<proteinExistence type="predicted"/>
<reference evidence="1 2" key="1">
    <citation type="submission" date="2019-12" db="EMBL/GenBank/DDBJ databases">
        <title>Mucilaginibacter sp. HMF7410 genome sequencing and assembly.</title>
        <authorList>
            <person name="Kang H."/>
            <person name="Cha I."/>
            <person name="Kim H."/>
            <person name="Joh K."/>
        </authorList>
    </citation>
    <scope>NUCLEOTIDE SEQUENCE [LARGE SCALE GENOMIC DNA]</scope>
    <source>
        <strain evidence="1 2">HMF7410</strain>
    </source>
</reference>
<evidence type="ECO:0000313" key="1">
    <source>
        <dbReference type="EMBL" id="MVN20641.1"/>
    </source>
</evidence>
<accession>A0A7K1STL9</accession>
<sequence>MTKIIIQPGKYRGLYQIILLQCRRFLIVKWWKAISITEHFEEEAVLKLCELIKKYNIKPCSIYDWSEDGSYEPVIKKQFERRSDLDAVDVHSSSLNSGMLIQ</sequence>
<name>A0A7K1STL9_9SPHI</name>